<keyword evidence="2" id="KW-1185">Reference proteome</keyword>
<comment type="caution">
    <text evidence="1">The sequence shown here is derived from an EMBL/GenBank/DDBJ whole genome shotgun (WGS) entry which is preliminary data.</text>
</comment>
<dbReference type="AlphaFoldDB" id="A0A927K5Q5"/>
<protein>
    <submittedName>
        <fullName evidence="1">Asparaginase</fullName>
    </submittedName>
</protein>
<dbReference type="InterPro" id="IPR010349">
    <property type="entry name" value="Asparaginase_II"/>
</dbReference>
<dbReference type="Proteomes" id="UP000616839">
    <property type="component" value="Unassembled WGS sequence"/>
</dbReference>
<evidence type="ECO:0000313" key="2">
    <source>
        <dbReference type="Proteomes" id="UP000616839"/>
    </source>
</evidence>
<evidence type="ECO:0000313" key="1">
    <source>
        <dbReference type="EMBL" id="MBD8868331.1"/>
    </source>
</evidence>
<dbReference type="PANTHER" id="PTHR42110:SF1">
    <property type="entry name" value="L-ASPARAGINASE, PUTATIVE (AFU_ORTHOLOGUE AFUA_3G11890)-RELATED"/>
    <property type="match status" value="1"/>
</dbReference>
<gene>
    <name evidence="1" type="ORF">IE331_01735</name>
</gene>
<dbReference type="EMBL" id="JACYXZ010000001">
    <property type="protein sequence ID" value="MBD8868331.1"/>
    <property type="molecule type" value="Genomic_DNA"/>
</dbReference>
<organism evidence="1 2">
    <name type="scientific">Nocardioides donggukensis</name>
    <dbReference type="NCBI Taxonomy" id="2774019"/>
    <lineage>
        <taxon>Bacteria</taxon>
        <taxon>Bacillati</taxon>
        <taxon>Actinomycetota</taxon>
        <taxon>Actinomycetes</taxon>
        <taxon>Propionibacteriales</taxon>
        <taxon>Nocardioidaceae</taxon>
        <taxon>Nocardioides</taxon>
    </lineage>
</organism>
<accession>A0A927K5Q5</accession>
<dbReference type="PANTHER" id="PTHR42110">
    <property type="entry name" value="L-ASPARAGINASE, PUTATIVE (AFU_ORTHOLOGUE AFUA_3G11890)-RELATED"/>
    <property type="match status" value="1"/>
</dbReference>
<sequence>MSPATGSHTVSSASVAASLVSPVVEPVVVAEIIRSGVVEGHHYGSVVATGRDGEVLWSVGGTDVPVFPRSCNKPIQALAMVRAGLDLPPDLLALACASHSGEPFHVEGVRRVLAAAGLDEAALRTPPDFPLDEDARTAVIAAGGERSPILMNCSGKHAAMLATCVANGWDTATYLDPQHPLQRAIAETFAELTGESVEPVAVDGCGAPLLSTSLAGLARAFARLATATEGPEHGVAEAIRSHPEMVSGSTRDERTLLEAVPGAIGKAGAESCYAVALPDGRAVALKCDDGAPRVRPVLMAEALRRLGVTDEEGVDGEAVRRTGLVELLGGGVPVGEIRATF</sequence>
<proteinExistence type="predicted"/>
<dbReference type="RefSeq" id="WP_192139895.1">
    <property type="nucleotide sequence ID" value="NZ_JACYXZ010000001.1"/>
</dbReference>
<dbReference type="Pfam" id="PF06089">
    <property type="entry name" value="Asparaginase_II"/>
    <property type="match status" value="1"/>
</dbReference>
<name>A0A927K5Q5_9ACTN</name>
<reference evidence="1" key="1">
    <citation type="submission" date="2020-09" db="EMBL/GenBank/DDBJ databases">
        <title>Nocardioides sp. strain MJB4 16S ribosomal RNA gene Genome sequencing and assembly.</title>
        <authorList>
            <person name="Kim I."/>
        </authorList>
    </citation>
    <scope>NUCLEOTIDE SEQUENCE</scope>
    <source>
        <strain evidence="1">MJB4</strain>
    </source>
</reference>